<accession>A0AAV5HZB2</accession>
<gene>
    <name evidence="1" type="ORF">SLEP1_g4965</name>
</gene>
<reference evidence="1 2" key="1">
    <citation type="journal article" date="2021" name="Commun. Biol.">
        <title>The genome of Shorea leprosula (Dipterocarpaceae) highlights the ecological relevance of drought in aseasonal tropical rainforests.</title>
        <authorList>
            <person name="Ng K.K.S."/>
            <person name="Kobayashi M.J."/>
            <person name="Fawcett J.A."/>
            <person name="Hatakeyama M."/>
            <person name="Paape T."/>
            <person name="Ng C.H."/>
            <person name="Ang C.C."/>
            <person name="Tnah L.H."/>
            <person name="Lee C.T."/>
            <person name="Nishiyama T."/>
            <person name="Sese J."/>
            <person name="O'Brien M.J."/>
            <person name="Copetti D."/>
            <person name="Mohd Noor M.I."/>
            <person name="Ong R.C."/>
            <person name="Putra M."/>
            <person name="Sireger I.Z."/>
            <person name="Indrioko S."/>
            <person name="Kosugi Y."/>
            <person name="Izuno A."/>
            <person name="Isagi Y."/>
            <person name="Lee S.L."/>
            <person name="Shimizu K.K."/>
        </authorList>
    </citation>
    <scope>NUCLEOTIDE SEQUENCE [LARGE SCALE GENOMIC DNA]</scope>
    <source>
        <strain evidence="1">214</strain>
    </source>
</reference>
<comment type="caution">
    <text evidence="1">The sequence shown here is derived from an EMBL/GenBank/DDBJ whole genome shotgun (WGS) entry which is preliminary data.</text>
</comment>
<evidence type="ECO:0000313" key="2">
    <source>
        <dbReference type="Proteomes" id="UP001054252"/>
    </source>
</evidence>
<dbReference type="Proteomes" id="UP001054252">
    <property type="component" value="Unassembled WGS sequence"/>
</dbReference>
<sequence length="43" mass="5006">MIEKLLLYKSWRTRRNPRDSTRNGIGPCEVSIDYDSGYKSALD</sequence>
<organism evidence="1 2">
    <name type="scientific">Rubroshorea leprosula</name>
    <dbReference type="NCBI Taxonomy" id="152421"/>
    <lineage>
        <taxon>Eukaryota</taxon>
        <taxon>Viridiplantae</taxon>
        <taxon>Streptophyta</taxon>
        <taxon>Embryophyta</taxon>
        <taxon>Tracheophyta</taxon>
        <taxon>Spermatophyta</taxon>
        <taxon>Magnoliopsida</taxon>
        <taxon>eudicotyledons</taxon>
        <taxon>Gunneridae</taxon>
        <taxon>Pentapetalae</taxon>
        <taxon>rosids</taxon>
        <taxon>malvids</taxon>
        <taxon>Malvales</taxon>
        <taxon>Dipterocarpaceae</taxon>
        <taxon>Rubroshorea</taxon>
    </lineage>
</organism>
<keyword evidence="2" id="KW-1185">Reference proteome</keyword>
<name>A0AAV5HZB2_9ROSI</name>
<dbReference type="AlphaFoldDB" id="A0AAV5HZB2"/>
<proteinExistence type="predicted"/>
<protein>
    <submittedName>
        <fullName evidence="1">Uncharacterized protein</fullName>
    </submittedName>
</protein>
<evidence type="ECO:0000313" key="1">
    <source>
        <dbReference type="EMBL" id="GKU91037.1"/>
    </source>
</evidence>
<dbReference type="EMBL" id="BPVZ01000004">
    <property type="protein sequence ID" value="GKU91037.1"/>
    <property type="molecule type" value="Genomic_DNA"/>
</dbReference>